<protein>
    <recommendedName>
        <fullName evidence="8">Transcriptional repressor NrdR</fullName>
    </recommendedName>
</protein>
<keyword evidence="2 8" id="KW-0547">Nucleotide-binding</keyword>
<keyword evidence="8" id="KW-0862">Zinc</keyword>
<gene>
    <name evidence="8 10" type="primary">nrdR</name>
    <name evidence="10" type="ORF">G3M70_16545</name>
</gene>
<keyword evidence="4 8" id="KW-0067">ATP-binding</keyword>
<comment type="cofactor">
    <cofactor evidence="8">
        <name>Zn(2+)</name>
        <dbReference type="ChEBI" id="CHEBI:29105"/>
    </cofactor>
    <text evidence="8">Binds 1 zinc ion.</text>
</comment>
<dbReference type="PROSITE" id="PS51161">
    <property type="entry name" value="ATP_CONE"/>
    <property type="match status" value="1"/>
</dbReference>
<comment type="similarity">
    <text evidence="8">Belongs to the NrdR family.</text>
</comment>
<dbReference type="HAMAP" id="MF_00440">
    <property type="entry name" value="NrdR"/>
    <property type="match status" value="1"/>
</dbReference>
<dbReference type="GO" id="GO:0003677">
    <property type="term" value="F:DNA binding"/>
    <property type="evidence" value="ECO:0007669"/>
    <property type="project" value="UniProtKB-KW"/>
</dbReference>
<dbReference type="InterPro" id="IPR055173">
    <property type="entry name" value="NrdR-like_N"/>
</dbReference>
<feature type="domain" description="ATP-cone" evidence="9">
    <location>
        <begin position="49"/>
        <end position="139"/>
    </location>
</feature>
<evidence type="ECO:0000259" key="9">
    <source>
        <dbReference type="PROSITE" id="PS51161"/>
    </source>
</evidence>
<dbReference type="PANTHER" id="PTHR30455">
    <property type="entry name" value="TRANSCRIPTIONAL REPRESSOR NRDR"/>
    <property type="match status" value="1"/>
</dbReference>
<dbReference type="GO" id="GO:0045892">
    <property type="term" value="P:negative regulation of DNA-templated transcription"/>
    <property type="evidence" value="ECO:0007669"/>
    <property type="project" value="UniProtKB-UniRule"/>
</dbReference>
<dbReference type="Pfam" id="PF22811">
    <property type="entry name" value="Zn_ribbon_NrdR"/>
    <property type="match status" value="1"/>
</dbReference>
<evidence type="ECO:0000256" key="4">
    <source>
        <dbReference type="ARBA" id="ARBA00022840"/>
    </source>
</evidence>
<organism evidence="10 11">
    <name type="scientific">Candidatus Nitronauta litoralis</name>
    <dbReference type="NCBI Taxonomy" id="2705533"/>
    <lineage>
        <taxon>Bacteria</taxon>
        <taxon>Pseudomonadati</taxon>
        <taxon>Nitrospinota/Tectimicrobiota group</taxon>
        <taxon>Nitrospinota</taxon>
        <taxon>Nitrospinia</taxon>
        <taxon>Nitrospinales</taxon>
        <taxon>Nitrospinaceae</taxon>
        <taxon>Candidatus Nitronauta</taxon>
    </lineage>
</organism>
<dbReference type="InterPro" id="IPR005144">
    <property type="entry name" value="ATP-cone_dom"/>
</dbReference>
<dbReference type="Proteomes" id="UP000594688">
    <property type="component" value="Chromosome"/>
</dbReference>
<evidence type="ECO:0000256" key="6">
    <source>
        <dbReference type="ARBA" id="ARBA00023125"/>
    </source>
</evidence>
<evidence type="ECO:0000256" key="3">
    <source>
        <dbReference type="ARBA" id="ARBA00022771"/>
    </source>
</evidence>
<comment type="function">
    <text evidence="8">Negatively regulates transcription of bacterial ribonucleotide reductase nrd genes and operons by binding to NrdR-boxes.</text>
</comment>
<proteinExistence type="inferred from homology"/>
<reference evidence="10 11" key="1">
    <citation type="submission" date="2020-02" db="EMBL/GenBank/DDBJ databases">
        <title>Genomic and physiological characterization of two novel Nitrospinaceae genera.</title>
        <authorList>
            <person name="Mueller A.J."/>
            <person name="Jung M.-Y."/>
            <person name="Strachan C.R."/>
            <person name="Herbold C.W."/>
            <person name="Kirkegaard R.H."/>
            <person name="Daims H."/>
        </authorList>
    </citation>
    <scope>NUCLEOTIDE SEQUENCE [LARGE SCALE GENOMIC DNA]</scope>
    <source>
        <strain evidence="10">EB</strain>
    </source>
</reference>
<evidence type="ECO:0000256" key="7">
    <source>
        <dbReference type="ARBA" id="ARBA00023163"/>
    </source>
</evidence>
<dbReference type="GO" id="GO:0005524">
    <property type="term" value="F:ATP binding"/>
    <property type="evidence" value="ECO:0007669"/>
    <property type="project" value="UniProtKB-UniRule"/>
</dbReference>
<dbReference type="Pfam" id="PF03477">
    <property type="entry name" value="ATP-cone"/>
    <property type="match status" value="1"/>
</dbReference>
<keyword evidence="1 8" id="KW-0678">Repressor</keyword>
<evidence type="ECO:0000256" key="8">
    <source>
        <dbReference type="HAMAP-Rule" id="MF_00440"/>
    </source>
</evidence>
<dbReference type="NCBIfam" id="TIGR00244">
    <property type="entry name" value="transcriptional regulator NrdR"/>
    <property type="match status" value="1"/>
</dbReference>
<keyword evidence="5 8" id="KW-0805">Transcription regulation</keyword>
<evidence type="ECO:0000256" key="5">
    <source>
        <dbReference type="ARBA" id="ARBA00023015"/>
    </source>
</evidence>
<evidence type="ECO:0000313" key="11">
    <source>
        <dbReference type="Proteomes" id="UP000594688"/>
    </source>
</evidence>
<keyword evidence="6 8" id="KW-0238">DNA-binding</keyword>
<keyword evidence="7 8" id="KW-0804">Transcription</keyword>
<keyword evidence="8" id="KW-0479">Metal-binding</keyword>
<dbReference type="InterPro" id="IPR003796">
    <property type="entry name" value="RNR_NrdR-like"/>
</dbReference>
<sequence>MRCPKCENVENKVIDSRMNTNGEVIRRRRECLACSERFTTYERLERTQIFVVKKDGRREEFDRNKILDGIQKACQKRPVSLESIEELVDRIEKNLQDSGNKEISAMTVGESVVRELAQLDGVAYVRFASVYREFKDVNEFMSELKDILKNKDS</sequence>
<keyword evidence="3 8" id="KW-0863">Zinc-finger</keyword>
<dbReference type="AlphaFoldDB" id="A0A7T0BYQ5"/>
<name>A0A7T0BYQ5_9BACT</name>
<feature type="zinc finger region" evidence="8">
    <location>
        <begin position="3"/>
        <end position="34"/>
    </location>
</feature>
<evidence type="ECO:0000256" key="1">
    <source>
        <dbReference type="ARBA" id="ARBA00022491"/>
    </source>
</evidence>
<evidence type="ECO:0000313" key="10">
    <source>
        <dbReference type="EMBL" id="QPJ63398.1"/>
    </source>
</evidence>
<dbReference type="EMBL" id="CP048685">
    <property type="protein sequence ID" value="QPJ63398.1"/>
    <property type="molecule type" value="Genomic_DNA"/>
</dbReference>
<evidence type="ECO:0000256" key="2">
    <source>
        <dbReference type="ARBA" id="ARBA00022741"/>
    </source>
</evidence>
<dbReference type="KEGG" id="nli:G3M70_16545"/>
<accession>A0A7T0BYQ5</accession>
<dbReference type="PANTHER" id="PTHR30455:SF2">
    <property type="entry name" value="TRANSCRIPTIONAL REPRESSOR NRDR"/>
    <property type="match status" value="1"/>
</dbReference>
<dbReference type="GO" id="GO:0008270">
    <property type="term" value="F:zinc ion binding"/>
    <property type="evidence" value="ECO:0007669"/>
    <property type="project" value="UniProtKB-UniRule"/>
</dbReference>